<protein>
    <submittedName>
        <fullName evidence="6">50S ribosomal protein L3</fullName>
    </submittedName>
</protein>
<dbReference type="InterPro" id="IPR019927">
    <property type="entry name" value="Ribosomal_uL3_bac/org-type"/>
</dbReference>
<dbReference type="Pfam" id="PF00297">
    <property type="entry name" value="Ribosomal_L3"/>
    <property type="match status" value="1"/>
</dbReference>
<dbReference type="GO" id="GO:0022625">
    <property type="term" value="C:cytosolic large ribosomal subunit"/>
    <property type="evidence" value="ECO:0007669"/>
    <property type="project" value="TreeGrafter"/>
</dbReference>
<dbReference type="InterPro" id="IPR044892">
    <property type="entry name" value="Ribosomal_L3_dom_3_arc_sf"/>
</dbReference>
<proteinExistence type="inferred from homology"/>
<dbReference type="PROSITE" id="PS00474">
    <property type="entry name" value="RIBOSOMAL_L3"/>
    <property type="match status" value="1"/>
</dbReference>
<dbReference type="InterPro" id="IPR000597">
    <property type="entry name" value="Ribosomal_uL3"/>
</dbReference>
<gene>
    <name evidence="6" type="ORF">EVA_22154</name>
</gene>
<keyword evidence="2" id="KW-0699">rRNA-binding</keyword>
<comment type="similarity">
    <text evidence="1">Belongs to the universal ribosomal protein uL3 family.</text>
</comment>
<dbReference type="PANTHER" id="PTHR11229">
    <property type="entry name" value="50S RIBOSOMAL PROTEIN L3"/>
    <property type="match status" value="1"/>
</dbReference>
<sequence>GYTAVQLGFGDTYENRLTKPENGHLKKAGVEPKKHLKEFKLDGAADMNVGDVIKADTFAAGDKIDVTGISKGHGYQGVVKRHGAHRTDMTHG</sequence>
<reference evidence="6" key="1">
    <citation type="journal article" date="2012" name="PLoS ONE">
        <title>Gene sets for utilization of primary and secondary nutrition supplies in the distal gut of endangered iberian lynx.</title>
        <authorList>
            <person name="Alcaide M."/>
            <person name="Messina E."/>
            <person name="Richter M."/>
            <person name="Bargiela R."/>
            <person name="Peplies J."/>
            <person name="Huws S.A."/>
            <person name="Newbold C.J."/>
            <person name="Golyshin P.N."/>
            <person name="Simon M.A."/>
            <person name="Lopez G."/>
            <person name="Yakimov M.M."/>
            <person name="Ferrer M."/>
        </authorList>
    </citation>
    <scope>NUCLEOTIDE SEQUENCE</scope>
</reference>
<accession>J9FQU5</accession>
<name>J9FQU5_9ZZZZ</name>
<dbReference type="EMBL" id="AMCI01009292">
    <property type="protein sequence ID" value="EJW89739.1"/>
    <property type="molecule type" value="Genomic_DNA"/>
</dbReference>
<dbReference type="InterPro" id="IPR019926">
    <property type="entry name" value="Ribosomal_uL3_CS"/>
</dbReference>
<dbReference type="GO" id="GO:0006412">
    <property type="term" value="P:translation"/>
    <property type="evidence" value="ECO:0007669"/>
    <property type="project" value="InterPro"/>
</dbReference>
<keyword evidence="4 6" id="KW-0689">Ribosomal protein</keyword>
<organism evidence="6">
    <name type="scientific">gut metagenome</name>
    <dbReference type="NCBI Taxonomy" id="749906"/>
    <lineage>
        <taxon>unclassified sequences</taxon>
        <taxon>metagenomes</taxon>
        <taxon>organismal metagenomes</taxon>
    </lineage>
</organism>
<comment type="caution">
    <text evidence="6">The sequence shown here is derived from an EMBL/GenBank/DDBJ whole genome shotgun (WGS) entry which is preliminary data.</text>
</comment>
<dbReference type="GO" id="GO:0019843">
    <property type="term" value="F:rRNA binding"/>
    <property type="evidence" value="ECO:0007669"/>
    <property type="project" value="UniProtKB-KW"/>
</dbReference>
<evidence type="ECO:0000256" key="3">
    <source>
        <dbReference type="ARBA" id="ARBA00022884"/>
    </source>
</evidence>
<dbReference type="GO" id="GO:0003735">
    <property type="term" value="F:structural constituent of ribosome"/>
    <property type="evidence" value="ECO:0007669"/>
    <property type="project" value="InterPro"/>
</dbReference>
<dbReference type="Gene3D" id="4.10.960.10">
    <property type="entry name" value="Ribosomal protein L3, domain 3"/>
    <property type="match status" value="1"/>
</dbReference>
<feature type="non-terminal residue" evidence="6">
    <location>
        <position position="92"/>
    </location>
</feature>
<evidence type="ECO:0000256" key="1">
    <source>
        <dbReference type="ARBA" id="ARBA00006540"/>
    </source>
</evidence>
<dbReference type="Gene3D" id="3.30.160.810">
    <property type="match status" value="1"/>
</dbReference>
<dbReference type="InterPro" id="IPR009000">
    <property type="entry name" value="Transl_B-barrel_sf"/>
</dbReference>
<keyword evidence="3" id="KW-0694">RNA-binding</keyword>
<dbReference type="AlphaFoldDB" id="J9FQU5"/>
<evidence type="ECO:0000256" key="5">
    <source>
        <dbReference type="ARBA" id="ARBA00023274"/>
    </source>
</evidence>
<evidence type="ECO:0000313" key="6">
    <source>
        <dbReference type="EMBL" id="EJW89739.1"/>
    </source>
</evidence>
<evidence type="ECO:0000256" key="2">
    <source>
        <dbReference type="ARBA" id="ARBA00022730"/>
    </source>
</evidence>
<evidence type="ECO:0000256" key="4">
    <source>
        <dbReference type="ARBA" id="ARBA00022980"/>
    </source>
</evidence>
<dbReference type="PANTHER" id="PTHR11229:SF16">
    <property type="entry name" value="LARGE RIBOSOMAL SUBUNIT PROTEIN UL3C"/>
    <property type="match status" value="1"/>
</dbReference>
<dbReference type="SUPFAM" id="SSF50447">
    <property type="entry name" value="Translation proteins"/>
    <property type="match status" value="1"/>
</dbReference>
<feature type="non-terminal residue" evidence="6">
    <location>
        <position position="1"/>
    </location>
</feature>
<dbReference type="FunFam" id="3.30.160.810:FF:000001">
    <property type="entry name" value="50S ribosomal protein L3"/>
    <property type="match status" value="1"/>
</dbReference>
<keyword evidence="5" id="KW-0687">Ribonucleoprotein</keyword>